<protein>
    <submittedName>
        <fullName evidence="2">Uncharacterized protein</fullName>
    </submittedName>
</protein>
<sequence>MTTAVVENETVTNETVNPEAETEDNEPVDYSAFETAVAAIDSESAKDDKSDAVKAAKVAYGDLNPKSKRAARKWLKDESEKAMLDDEFAESKRLILIRKYAAVAPSKATTGRGPGAPKKTPEQRLKETFITLHRAYQLAAAKLQGNAELDFAAVQAEADTDLTPAFTYVQWIESDYEGDEPDVSPELKRAARVSLGRGPGGQGRKPKKDEDNTQASDAEAAVDTDNDNEADSPE</sequence>
<proteinExistence type="predicted"/>
<name>A0A160DH29_9CAUD</name>
<reference evidence="2 3" key="1">
    <citation type="submission" date="2016-03" db="EMBL/GenBank/DDBJ databases">
        <authorList>
            <person name="Rimple P."/>
            <person name="Montgomery M.T."/>
            <person name="Guerrero C.A."/>
            <person name="Mavrich T.N."/>
            <person name="Pope W.H."/>
            <person name="Garlena R.A."/>
            <person name="Russell D.A."/>
            <person name="Jacobs-Sera D."/>
            <person name="Hendrix R.W."/>
            <person name="Hatfull G.F."/>
        </authorList>
    </citation>
    <scope>NUCLEOTIDE SEQUENCE [LARGE SCALE GENOMIC DNA]</scope>
</reference>
<accession>A0A160DH29</accession>
<feature type="compositionally biased region" description="Low complexity" evidence="1">
    <location>
        <begin position="1"/>
        <end position="19"/>
    </location>
</feature>
<feature type="region of interest" description="Disordered" evidence="1">
    <location>
        <begin position="1"/>
        <end position="28"/>
    </location>
</feature>
<gene>
    <name evidence="2" type="primary">100</name>
    <name evidence="2" type="ORF">PBI_PATRICKSTAR_100</name>
</gene>
<dbReference type="EMBL" id="KU998252">
    <property type="protein sequence ID" value="ANA87332.1"/>
    <property type="molecule type" value="Genomic_DNA"/>
</dbReference>
<evidence type="ECO:0000313" key="2">
    <source>
        <dbReference type="EMBL" id="ANA87332.1"/>
    </source>
</evidence>
<evidence type="ECO:0000313" key="3">
    <source>
        <dbReference type="Proteomes" id="UP000229511"/>
    </source>
</evidence>
<organism evidence="2 3">
    <name type="scientific">Gordonia phage PatrickStar</name>
    <dbReference type="NCBI Taxonomy" id="1838076"/>
    <lineage>
        <taxon>Viruses</taxon>
        <taxon>Duplodnaviria</taxon>
        <taxon>Heunggongvirae</taxon>
        <taxon>Uroviricota</taxon>
        <taxon>Caudoviricetes</taxon>
        <taxon>Orchidvirus</taxon>
        <taxon>Orchidvirus orchid</taxon>
    </lineage>
</organism>
<evidence type="ECO:0000256" key="1">
    <source>
        <dbReference type="SAM" id="MobiDB-lite"/>
    </source>
</evidence>
<feature type="region of interest" description="Disordered" evidence="1">
    <location>
        <begin position="190"/>
        <end position="234"/>
    </location>
</feature>
<feature type="compositionally biased region" description="Acidic residues" evidence="1">
    <location>
        <begin position="220"/>
        <end position="234"/>
    </location>
</feature>
<dbReference type="Proteomes" id="UP000229511">
    <property type="component" value="Genome"/>
</dbReference>